<dbReference type="EMBL" id="CP069102">
    <property type="protein sequence ID" value="QSS50074.1"/>
    <property type="molecule type" value="Genomic_DNA"/>
</dbReference>
<organism evidence="2 3">
    <name type="scientific">Ajellomyces capsulatus (strain H88)</name>
    <name type="common">Darling's disease fungus</name>
    <name type="synonym">Histoplasma capsulatum</name>
    <dbReference type="NCBI Taxonomy" id="544711"/>
    <lineage>
        <taxon>Eukaryota</taxon>
        <taxon>Fungi</taxon>
        <taxon>Dikarya</taxon>
        <taxon>Ascomycota</taxon>
        <taxon>Pezizomycotina</taxon>
        <taxon>Eurotiomycetes</taxon>
        <taxon>Eurotiomycetidae</taxon>
        <taxon>Onygenales</taxon>
        <taxon>Ajellomycetaceae</taxon>
        <taxon>Histoplasma</taxon>
    </lineage>
</organism>
<dbReference type="AlphaFoldDB" id="A0A8A1LC92"/>
<feature type="compositionally biased region" description="Polar residues" evidence="1">
    <location>
        <begin position="91"/>
        <end position="103"/>
    </location>
</feature>
<evidence type="ECO:0000256" key="1">
    <source>
        <dbReference type="SAM" id="MobiDB-lite"/>
    </source>
</evidence>
<gene>
    <name evidence="2" type="ORF">I7I53_10635</name>
</gene>
<proteinExistence type="predicted"/>
<accession>A0A8A1LC92</accession>
<dbReference type="VEuPathDB" id="FungiDB:I7I53_10635"/>
<name>A0A8A1LC92_AJEC8</name>
<evidence type="ECO:0000313" key="2">
    <source>
        <dbReference type="EMBL" id="QSS50074.1"/>
    </source>
</evidence>
<protein>
    <submittedName>
        <fullName evidence="2">FAD binding domain-containing protein</fullName>
    </submittedName>
</protein>
<evidence type="ECO:0000313" key="3">
    <source>
        <dbReference type="Proteomes" id="UP000663419"/>
    </source>
</evidence>
<sequence>MARPRKSFWTLCSGRVEWGIGWAAVSPCGCVRCGCGGGAGVQQTLARCILDVCIRKLRTHPRPHRCRTRHHNPMICFSMSASGVRAPPRRTPSSTSIAQSNRR</sequence>
<reference evidence="2" key="1">
    <citation type="submission" date="2021-01" db="EMBL/GenBank/DDBJ databases">
        <title>Chromosome-level genome assembly of a human fungal pathogen reveals clustering of transcriptionally co-regulated genes.</title>
        <authorList>
            <person name="Voorhies M."/>
            <person name="Cohen S."/>
            <person name="Shea T.P."/>
            <person name="Petrus S."/>
            <person name="Munoz J.F."/>
            <person name="Poplawski S."/>
            <person name="Goldman W.E."/>
            <person name="Michael T."/>
            <person name="Cuomo C.A."/>
            <person name="Sil A."/>
            <person name="Beyhan S."/>
        </authorList>
    </citation>
    <scope>NUCLEOTIDE SEQUENCE</scope>
    <source>
        <strain evidence="2">H88</strain>
    </source>
</reference>
<dbReference type="Proteomes" id="UP000663419">
    <property type="component" value="Chromosome 1"/>
</dbReference>
<feature type="region of interest" description="Disordered" evidence="1">
    <location>
        <begin position="82"/>
        <end position="103"/>
    </location>
</feature>